<evidence type="ECO:0000256" key="8">
    <source>
        <dbReference type="ARBA" id="ARBA00023288"/>
    </source>
</evidence>
<evidence type="ECO:0000313" key="10">
    <source>
        <dbReference type="EMBL" id="ODN65516.1"/>
    </source>
</evidence>
<keyword evidence="4" id="KW-1003">Cell membrane</keyword>
<dbReference type="Proteomes" id="UP000094379">
    <property type="component" value="Unassembled WGS sequence"/>
</dbReference>
<reference evidence="10 11" key="1">
    <citation type="submission" date="2016-07" db="EMBL/GenBank/DDBJ databases">
        <title>Draft Genome Sequence of Methylophaga muralis Bur 1.</title>
        <authorList>
            <person name="Vasilenko O.V."/>
            <person name="Doronina N.V."/>
            <person name="Shmareva M.N."/>
            <person name="Tarlachkov S.V."/>
            <person name="Mustakhimov I."/>
            <person name="Trotsenko Y.A."/>
        </authorList>
    </citation>
    <scope>NUCLEOTIDE SEQUENCE [LARGE SCALE GENOMIC DNA]</scope>
    <source>
        <strain evidence="10 11">Bur 1</strain>
    </source>
</reference>
<dbReference type="Pfam" id="PF03783">
    <property type="entry name" value="CsgG"/>
    <property type="match status" value="1"/>
</dbReference>
<comment type="function">
    <text evidence="1">May be involved in the biogenesis of curli organelles.</text>
</comment>
<comment type="caution">
    <text evidence="10">The sequence shown here is derived from an EMBL/GenBank/DDBJ whole genome shotgun (WGS) entry which is preliminary data.</text>
</comment>
<organism evidence="10 11">
    <name type="scientific">Methylophaga muralis</name>
    <dbReference type="NCBI Taxonomy" id="291169"/>
    <lineage>
        <taxon>Bacteria</taxon>
        <taxon>Pseudomonadati</taxon>
        <taxon>Pseudomonadota</taxon>
        <taxon>Gammaproteobacteria</taxon>
        <taxon>Thiotrichales</taxon>
        <taxon>Piscirickettsiaceae</taxon>
        <taxon>Methylophaga</taxon>
    </lineage>
</organism>
<dbReference type="PATRIC" id="fig|291169.3.peg.2729"/>
<evidence type="ECO:0000256" key="3">
    <source>
        <dbReference type="ARBA" id="ARBA00014028"/>
    </source>
</evidence>
<keyword evidence="5 9" id="KW-0732">Signal</keyword>
<feature type="signal peptide" evidence="9">
    <location>
        <begin position="1"/>
        <end position="23"/>
    </location>
</feature>
<keyword evidence="6" id="KW-0472">Membrane</keyword>
<accession>A0A1E3GPL8</accession>
<evidence type="ECO:0000313" key="11">
    <source>
        <dbReference type="Proteomes" id="UP000094379"/>
    </source>
</evidence>
<dbReference type="EMBL" id="MCRI01000058">
    <property type="protein sequence ID" value="ODN65516.1"/>
    <property type="molecule type" value="Genomic_DNA"/>
</dbReference>
<dbReference type="InterPro" id="IPR005534">
    <property type="entry name" value="Curli_assmbl/transp-comp_CsgG"/>
</dbReference>
<evidence type="ECO:0000256" key="4">
    <source>
        <dbReference type="ARBA" id="ARBA00022475"/>
    </source>
</evidence>
<sequence length="228" mass="24692">MPSYKKTLLTLLGLFFISLAGCATETHQTVKVTPVETHNTPYHGTKSTLVVGQFENRSSYMHGIFSSGVDELGNQARTILKTDLQQTNHFNVVDRANMKVLQEEASYSGVSQQISGARYVVTGAITEFGRKVTGDKQLFGILGRGKTQTAYAKATLNIVDVTNSEIIYSTQAAGEYELSNREVIGFGGTAGYDSTLNGKVLNLAITEAVNNIVRDIDNGALTLENTTK</sequence>
<dbReference type="STRING" id="291169.A9E74_02701"/>
<feature type="chain" id="PRO_5009128535" description="Curli production assembly/transport component CsgG" evidence="9">
    <location>
        <begin position="24"/>
        <end position="228"/>
    </location>
</feature>
<protein>
    <recommendedName>
        <fullName evidence="3">Curli production assembly/transport component CsgG</fullName>
    </recommendedName>
</protein>
<gene>
    <name evidence="10" type="ORF">A9E74_02701</name>
</gene>
<evidence type="ECO:0000256" key="2">
    <source>
        <dbReference type="ARBA" id="ARBA00008899"/>
    </source>
</evidence>
<keyword evidence="7" id="KW-0564">Palmitate</keyword>
<keyword evidence="11" id="KW-1185">Reference proteome</keyword>
<dbReference type="PROSITE" id="PS51257">
    <property type="entry name" value="PROKAR_LIPOPROTEIN"/>
    <property type="match status" value="1"/>
</dbReference>
<evidence type="ECO:0000256" key="9">
    <source>
        <dbReference type="SAM" id="SignalP"/>
    </source>
</evidence>
<comment type="similarity">
    <text evidence="2">Belongs to the CsgG family.</text>
</comment>
<evidence type="ECO:0000256" key="5">
    <source>
        <dbReference type="ARBA" id="ARBA00022729"/>
    </source>
</evidence>
<evidence type="ECO:0000256" key="7">
    <source>
        <dbReference type="ARBA" id="ARBA00023139"/>
    </source>
</evidence>
<dbReference type="SUPFAM" id="SSF52964">
    <property type="entry name" value="TolB, N-terminal domain"/>
    <property type="match status" value="1"/>
</dbReference>
<dbReference type="PANTHER" id="PTHR41164:SF1">
    <property type="entry name" value="CURLI PRODUCTION ASSEMBLY_TRANSPORT COMPONENT CSGG"/>
    <property type="match status" value="1"/>
</dbReference>
<evidence type="ECO:0000256" key="1">
    <source>
        <dbReference type="ARBA" id="ARBA00003989"/>
    </source>
</evidence>
<keyword evidence="8 10" id="KW-0449">Lipoprotein</keyword>
<name>A0A1E3GPL8_9GAMM</name>
<dbReference type="AlphaFoldDB" id="A0A1E3GPL8"/>
<proteinExistence type="inferred from homology"/>
<dbReference type="PANTHER" id="PTHR41164">
    <property type="entry name" value="CURLI PRODUCTION ASSEMBLY/TRANSPORT COMPONENT CSGG"/>
    <property type="match status" value="1"/>
</dbReference>
<dbReference type="Gene3D" id="3.40.50.10610">
    <property type="entry name" value="ABC-type transport auxiliary lipoprotein component"/>
    <property type="match status" value="1"/>
</dbReference>
<dbReference type="GO" id="GO:0030288">
    <property type="term" value="C:outer membrane-bounded periplasmic space"/>
    <property type="evidence" value="ECO:0007669"/>
    <property type="project" value="InterPro"/>
</dbReference>
<evidence type="ECO:0000256" key="6">
    <source>
        <dbReference type="ARBA" id="ARBA00023136"/>
    </source>
</evidence>